<evidence type="ECO:0000256" key="2">
    <source>
        <dbReference type="ARBA" id="ARBA00022692"/>
    </source>
</evidence>
<evidence type="ECO:0000313" key="7">
    <source>
        <dbReference type="Proteomes" id="UP000094527"/>
    </source>
</evidence>
<dbReference type="EMBL" id="LJIJ01000057">
    <property type="protein sequence ID" value="ODN04006.1"/>
    <property type="molecule type" value="Genomic_DNA"/>
</dbReference>
<dbReference type="GO" id="GO:0016020">
    <property type="term" value="C:membrane"/>
    <property type="evidence" value="ECO:0007669"/>
    <property type="project" value="UniProtKB-SubCell"/>
</dbReference>
<dbReference type="OrthoDB" id="10456027at2759"/>
<evidence type="ECO:0000256" key="4">
    <source>
        <dbReference type="ARBA" id="ARBA00023136"/>
    </source>
</evidence>
<dbReference type="SUPFAM" id="SSF48652">
    <property type="entry name" value="Tetraspanin"/>
    <property type="match status" value="1"/>
</dbReference>
<evidence type="ECO:0000256" key="5">
    <source>
        <dbReference type="SAM" id="Phobius"/>
    </source>
</evidence>
<proteinExistence type="predicted"/>
<keyword evidence="7" id="KW-1185">Reference proteome</keyword>
<comment type="caution">
    <text evidence="6">The sequence shown here is derived from an EMBL/GenBank/DDBJ whole genome shotgun (WGS) entry which is preliminary data.</text>
</comment>
<dbReference type="Pfam" id="PF00335">
    <property type="entry name" value="Tetraspanin"/>
    <property type="match status" value="1"/>
</dbReference>
<keyword evidence="2 5" id="KW-0812">Transmembrane</keyword>
<organism evidence="6 7">
    <name type="scientific">Orchesella cincta</name>
    <name type="common">Springtail</name>
    <name type="synonym">Podura cincta</name>
    <dbReference type="NCBI Taxonomy" id="48709"/>
    <lineage>
        <taxon>Eukaryota</taxon>
        <taxon>Metazoa</taxon>
        <taxon>Ecdysozoa</taxon>
        <taxon>Arthropoda</taxon>
        <taxon>Hexapoda</taxon>
        <taxon>Collembola</taxon>
        <taxon>Entomobryomorpha</taxon>
        <taxon>Entomobryoidea</taxon>
        <taxon>Orchesellidae</taxon>
        <taxon>Orchesellinae</taxon>
        <taxon>Orchesella</taxon>
    </lineage>
</organism>
<feature type="transmembrane region" description="Helical" evidence="5">
    <location>
        <begin position="91"/>
        <end position="112"/>
    </location>
</feature>
<feature type="transmembrane region" description="Helical" evidence="5">
    <location>
        <begin position="65"/>
        <end position="84"/>
    </location>
</feature>
<comment type="subcellular location">
    <subcellularLocation>
        <location evidence="1">Membrane</location>
        <topology evidence="1">Multi-pass membrane protein</topology>
    </subcellularLocation>
</comment>
<accession>A0A1D2NGC2</accession>
<dbReference type="AlphaFoldDB" id="A0A1D2NGC2"/>
<name>A0A1D2NGC2_ORCCI</name>
<evidence type="ECO:0000256" key="3">
    <source>
        <dbReference type="ARBA" id="ARBA00022989"/>
    </source>
</evidence>
<sequence length="324" mass="37131">MPAMTTETDEIQRPSFFRWFRCQCQKIRLVNDRLFIIAPMIAMGSSLSELVVVFTITGFTNLDMVAVSSVSLCLLLAFATLLFIRFDRLTLLAYLMLCVSFLSSSTFLVISYENQQTSEESNNSLFSSSSQSQPSEMNESIDVIGLDTISLAANSSRHGKKLFNLMKSETELRWIHQIQSSNKCCGYWNYTDWVVPTHLQDSNKTYVYFTTEPISPPPKWVTSCCDRTLNRDNNKCRSDSVYDDWKDVVQYLFPEGCGSLMDDELDRVQQEMLKTSMALAFWDLLILIDIVVYTIWRKLRSQSTDCQQNGNVRDCGAEEDDVFT</sequence>
<evidence type="ECO:0000256" key="1">
    <source>
        <dbReference type="ARBA" id="ARBA00004141"/>
    </source>
</evidence>
<protein>
    <submittedName>
        <fullName evidence="6">Uncharacterized protein</fullName>
    </submittedName>
</protein>
<feature type="transmembrane region" description="Helical" evidence="5">
    <location>
        <begin position="34"/>
        <end position="59"/>
    </location>
</feature>
<dbReference type="InterPro" id="IPR018499">
    <property type="entry name" value="Tetraspanin/Peripherin"/>
</dbReference>
<keyword evidence="3 5" id="KW-1133">Transmembrane helix</keyword>
<gene>
    <name evidence="6" type="ORF">Ocin01_02657</name>
</gene>
<dbReference type="OMA" id="FIRFDRL"/>
<evidence type="ECO:0000313" key="6">
    <source>
        <dbReference type="EMBL" id="ODN04006.1"/>
    </source>
</evidence>
<dbReference type="Proteomes" id="UP000094527">
    <property type="component" value="Unassembled WGS sequence"/>
</dbReference>
<keyword evidence="4 5" id="KW-0472">Membrane</keyword>
<dbReference type="InterPro" id="IPR008952">
    <property type="entry name" value="Tetraspanin_EC2_sf"/>
</dbReference>
<reference evidence="6 7" key="1">
    <citation type="journal article" date="2016" name="Genome Biol. Evol.">
        <title>Gene Family Evolution Reflects Adaptation to Soil Environmental Stressors in the Genome of the Collembolan Orchesella cincta.</title>
        <authorList>
            <person name="Faddeeva-Vakhrusheva A."/>
            <person name="Derks M.F."/>
            <person name="Anvar S.Y."/>
            <person name="Agamennone V."/>
            <person name="Suring W."/>
            <person name="Smit S."/>
            <person name="van Straalen N.M."/>
            <person name="Roelofs D."/>
        </authorList>
    </citation>
    <scope>NUCLEOTIDE SEQUENCE [LARGE SCALE GENOMIC DNA]</scope>
    <source>
        <tissue evidence="6">Mixed pool</tissue>
    </source>
</reference>